<evidence type="ECO:0000256" key="2">
    <source>
        <dbReference type="SAM" id="Phobius"/>
    </source>
</evidence>
<accession>A0ABQ9F6E8</accession>
<dbReference type="InterPro" id="IPR002999">
    <property type="entry name" value="Tudor"/>
</dbReference>
<gene>
    <name evidence="4" type="ORF">KUTeg_010326</name>
</gene>
<feature type="compositionally biased region" description="Polar residues" evidence="1">
    <location>
        <begin position="63"/>
        <end position="79"/>
    </location>
</feature>
<evidence type="ECO:0000259" key="3">
    <source>
        <dbReference type="PROSITE" id="PS50304"/>
    </source>
</evidence>
<keyword evidence="2" id="KW-1133">Transmembrane helix</keyword>
<dbReference type="PROSITE" id="PS50304">
    <property type="entry name" value="TUDOR"/>
    <property type="match status" value="1"/>
</dbReference>
<dbReference type="PANTHER" id="PTHR22948:SF65">
    <property type="entry name" value="A-KINASE ANCHORING PROTEIN 1"/>
    <property type="match status" value="1"/>
</dbReference>
<keyword evidence="2" id="KW-0812">Transmembrane</keyword>
<dbReference type="InterPro" id="IPR050621">
    <property type="entry name" value="Tudor_domain_containing"/>
</dbReference>
<keyword evidence="5" id="KW-1185">Reference proteome</keyword>
<dbReference type="Gene3D" id="2.30.30.140">
    <property type="match status" value="1"/>
</dbReference>
<dbReference type="SMART" id="SM00333">
    <property type="entry name" value="TUDOR"/>
    <property type="match status" value="1"/>
</dbReference>
<evidence type="ECO:0000313" key="5">
    <source>
        <dbReference type="Proteomes" id="UP001217089"/>
    </source>
</evidence>
<name>A0ABQ9F6E8_TEGGR</name>
<sequence>MANLRTIVGYTVPVITALFGLLWYFGKRKPPPDKSEKRDNVNQSDTTLKKTVEELQIQSNINQTEETNVKLENQPQNDSSAKRVIATPEKASVDSGKGASIHEVLPGVSNQELHNAHQPGGNQTYQCNFPTSSKKQIDEALYQISHKFPDVDLSPITITLPGSDPTTALQGAGHPILMPEIMQVIPEDMQLNLPEGVSVDVVVSSIVDAGHIFVQQHTHPSFPSLERLNQFMMACYSTDGVVPQLPRPIEVDVICAAPLMDGWYRAQISCVYEDTDECDVKFVDYGVFSRVPASCLKQIRYTYYFIVVVIVFCAV</sequence>
<comment type="caution">
    <text evidence="4">The sequence shown here is derived from an EMBL/GenBank/DDBJ whole genome shotgun (WGS) entry which is preliminary data.</text>
</comment>
<dbReference type="EMBL" id="JARBDR010000440">
    <property type="protein sequence ID" value="KAJ8312953.1"/>
    <property type="molecule type" value="Genomic_DNA"/>
</dbReference>
<evidence type="ECO:0000313" key="4">
    <source>
        <dbReference type="EMBL" id="KAJ8312953.1"/>
    </source>
</evidence>
<feature type="transmembrane region" description="Helical" evidence="2">
    <location>
        <begin position="7"/>
        <end position="26"/>
    </location>
</feature>
<feature type="region of interest" description="Disordered" evidence="1">
    <location>
        <begin position="63"/>
        <end position="83"/>
    </location>
</feature>
<protein>
    <recommendedName>
        <fullName evidence="3">Tudor domain-containing protein</fullName>
    </recommendedName>
</protein>
<reference evidence="4 5" key="1">
    <citation type="submission" date="2022-12" db="EMBL/GenBank/DDBJ databases">
        <title>Chromosome-level genome of Tegillarca granosa.</title>
        <authorList>
            <person name="Kim J."/>
        </authorList>
    </citation>
    <scope>NUCLEOTIDE SEQUENCE [LARGE SCALE GENOMIC DNA]</scope>
    <source>
        <strain evidence="4">Teg-2019</strain>
        <tissue evidence="4">Adductor muscle</tissue>
    </source>
</reference>
<evidence type="ECO:0000256" key="1">
    <source>
        <dbReference type="SAM" id="MobiDB-lite"/>
    </source>
</evidence>
<dbReference type="Pfam" id="PF00567">
    <property type="entry name" value="TUDOR"/>
    <property type="match status" value="1"/>
</dbReference>
<proteinExistence type="predicted"/>
<dbReference type="SUPFAM" id="SSF63748">
    <property type="entry name" value="Tudor/PWWP/MBT"/>
    <property type="match status" value="1"/>
</dbReference>
<dbReference type="Proteomes" id="UP001217089">
    <property type="component" value="Unassembled WGS sequence"/>
</dbReference>
<keyword evidence="2" id="KW-0472">Membrane</keyword>
<feature type="domain" description="Tudor" evidence="3">
    <location>
        <begin position="248"/>
        <end position="306"/>
    </location>
</feature>
<organism evidence="4 5">
    <name type="scientific">Tegillarca granosa</name>
    <name type="common">Malaysian cockle</name>
    <name type="synonym">Anadara granosa</name>
    <dbReference type="NCBI Taxonomy" id="220873"/>
    <lineage>
        <taxon>Eukaryota</taxon>
        <taxon>Metazoa</taxon>
        <taxon>Spiralia</taxon>
        <taxon>Lophotrochozoa</taxon>
        <taxon>Mollusca</taxon>
        <taxon>Bivalvia</taxon>
        <taxon>Autobranchia</taxon>
        <taxon>Pteriomorphia</taxon>
        <taxon>Arcoida</taxon>
        <taxon>Arcoidea</taxon>
        <taxon>Arcidae</taxon>
        <taxon>Tegillarca</taxon>
    </lineage>
</organism>
<dbReference type="PANTHER" id="PTHR22948">
    <property type="entry name" value="TUDOR DOMAIN CONTAINING PROTEIN"/>
    <property type="match status" value="1"/>
</dbReference>